<dbReference type="RefSeq" id="WP_130342962.1">
    <property type="nucleotide sequence ID" value="NZ_SGWQ01000002.1"/>
</dbReference>
<dbReference type="InterPro" id="IPR036188">
    <property type="entry name" value="FAD/NAD-bd_sf"/>
</dbReference>
<dbReference type="PRINTS" id="PR00420">
    <property type="entry name" value="RNGMNOXGNASE"/>
</dbReference>
<dbReference type="SUPFAM" id="SSF48576">
    <property type="entry name" value="Terpenoid synthases"/>
    <property type="match status" value="1"/>
</dbReference>
<dbReference type="OrthoDB" id="3342767at2"/>
<dbReference type="AlphaFoldDB" id="A0A4Q7L4D8"/>
<dbReference type="EMBL" id="SGWQ01000002">
    <property type="protein sequence ID" value="RZS43062.1"/>
    <property type="molecule type" value="Genomic_DNA"/>
</dbReference>
<keyword evidence="2" id="KW-1185">Reference proteome</keyword>
<comment type="caution">
    <text evidence="1">The sequence shown here is derived from an EMBL/GenBank/DDBJ whole genome shotgun (WGS) entry which is preliminary data.</text>
</comment>
<reference evidence="1 2" key="1">
    <citation type="submission" date="2019-02" db="EMBL/GenBank/DDBJ databases">
        <title>Genomic Encyclopedia of Type Strains, Phase IV (KMG-IV): sequencing the most valuable type-strain genomes for metagenomic binning, comparative biology and taxonomic classification.</title>
        <authorList>
            <person name="Goeker M."/>
        </authorList>
    </citation>
    <scope>NUCLEOTIDE SEQUENCE [LARGE SCALE GENOMIC DNA]</scope>
    <source>
        <strain evidence="1 2">DSM 101727</strain>
    </source>
</reference>
<evidence type="ECO:0000313" key="1">
    <source>
        <dbReference type="EMBL" id="RZS43062.1"/>
    </source>
</evidence>
<gene>
    <name evidence="1" type="ORF">EV193_10238</name>
</gene>
<accession>A0A4Q7L4D8</accession>
<dbReference type="PANTHER" id="PTHR42685">
    <property type="entry name" value="GERANYLGERANYL DIPHOSPHATE REDUCTASE"/>
    <property type="match status" value="1"/>
</dbReference>
<dbReference type="Gene3D" id="1.10.600.10">
    <property type="entry name" value="Farnesyl Diphosphate Synthase"/>
    <property type="match status" value="1"/>
</dbReference>
<dbReference type="PANTHER" id="PTHR42685:SF22">
    <property type="entry name" value="CONDITIONED MEDIUM FACTOR RECEPTOR 1"/>
    <property type="match status" value="1"/>
</dbReference>
<dbReference type="Proteomes" id="UP000294257">
    <property type="component" value="Unassembled WGS sequence"/>
</dbReference>
<organism evidence="1 2">
    <name type="scientific">Herbihabitans rhizosphaerae</name>
    <dbReference type="NCBI Taxonomy" id="1872711"/>
    <lineage>
        <taxon>Bacteria</taxon>
        <taxon>Bacillati</taxon>
        <taxon>Actinomycetota</taxon>
        <taxon>Actinomycetes</taxon>
        <taxon>Pseudonocardiales</taxon>
        <taxon>Pseudonocardiaceae</taxon>
        <taxon>Herbihabitans</taxon>
    </lineage>
</organism>
<sequence>MDVAVIGTGPAGCSAAARLAGAGLDVVLIGHRPDPEDGPTVLVSSVATAHLESCGITIDAVRTEVVEVVAQARAQPARIDFPSVTVNRGDFVAHLYDSAVARGARVVTARSTDTHPSPDGVVVALDDGEHIIARHVVLATGAGQTGSRGIARTQLFRGVDTACPALHLSTPSDHDPGGDRLAVWVLPAGANTAAITVVSPTGADEDDLIDRALAIVAERDPRFAGAEAIGVATSGPIDTGFDEAAARDGHVLAVGDAAGLVNPFTGEGITHAVESALVAAAAIEEHPDSAELALRRFAREMTGRFAGRTDLSRAATRRYHFAWRTLTAAVDSDHPFLVKGRRAMVAPEGVSAVADPALLDLDGPERITVGPFLLACDEVLLSSLRSKWPFLARLATSGDTITRRRLRPAILFGAGVLAGTDTLDVTLAPLAAAIELASLAALAFVGTPPAEASDGTHTDWATTSVLLGGDFLLAEASRLVARHSPAYSFTFAEWLDELVATRTGRLTAGTPAADVFASIFEFPLRIGAAAGDCSPAVAEELRSIGTELGGAFLRADEALALRGERTRLEIGIDSLVGQGISELSADEVADPPRTADRLTVECHAHADRALATLTPLGDNHATRLLREFVSALIAPVRTGGPARVPR</sequence>
<protein>
    <submittedName>
        <fullName evidence="1">Flavin-dependent dehydrogenase</fullName>
    </submittedName>
</protein>
<name>A0A4Q7L4D8_9PSEU</name>
<dbReference type="InterPro" id="IPR008949">
    <property type="entry name" value="Isoprenoid_synthase_dom_sf"/>
</dbReference>
<evidence type="ECO:0000313" key="2">
    <source>
        <dbReference type="Proteomes" id="UP000294257"/>
    </source>
</evidence>
<proteinExistence type="predicted"/>
<dbReference type="Gene3D" id="3.50.50.60">
    <property type="entry name" value="FAD/NAD(P)-binding domain"/>
    <property type="match status" value="1"/>
</dbReference>
<dbReference type="SUPFAM" id="SSF51905">
    <property type="entry name" value="FAD/NAD(P)-binding domain"/>
    <property type="match status" value="1"/>
</dbReference>
<dbReference type="Pfam" id="PF05834">
    <property type="entry name" value="Lycopene_cycl"/>
    <property type="match status" value="1"/>
</dbReference>
<dbReference type="InterPro" id="IPR050407">
    <property type="entry name" value="Geranylgeranyl_reductase"/>
</dbReference>